<sequence length="53" mass="6076">MGAAIYQIIAILIPISIILLVVWLIRSSIRKNKQLKNIEQKLTEIENNKTKDS</sequence>
<dbReference type="EMBL" id="CP162551">
    <property type="protein sequence ID" value="XDI37858.1"/>
    <property type="molecule type" value="Genomic_DNA"/>
</dbReference>
<evidence type="ECO:0000256" key="1">
    <source>
        <dbReference type="SAM" id="Phobius"/>
    </source>
</evidence>
<accession>A0AB39BW15</accession>
<keyword evidence="1" id="KW-0812">Transmembrane</keyword>
<protein>
    <recommendedName>
        <fullName evidence="3">DUF4083 domain-containing protein</fullName>
    </recommendedName>
</protein>
<feature type="transmembrane region" description="Helical" evidence="1">
    <location>
        <begin position="6"/>
        <end position="25"/>
    </location>
</feature>
<proteinExistence type="predicted"/>
<evidence type="ECO:0000313" key="2">
    <source>
        <dbReference type="EMBL" id="XDI37858.1"/>
    </source>
</evidence>
<dbReference type="RefSeq" id="WP_368505186.1">
    <property type="nucleotide sequence ID" value="NZ_CP162551.1"/>
</dbReference>
<keyword evidence="1" id="KW-0472">Membrane</keyword>
<name>A0AB39BW15_9BACI</name>
<organism evidence="2">
    <name type="scientific">Alkalihalophilus sp. As8PL</name>
    <dbReference type="NCBI Taxonomy" id="3237103"/>
    <lineage>
        <taxon>Bacteria</taxon>
        <taxon>Bacillati</taxon>
        <taxon>Bacillota</taxon>
        <taxon>Bacilli</taxon>
        <taxon>Bacillales</taxon>
        <taxon>Bacillaceae</taxon>
        <taxon>Alkalihalophilus</taxon>
    </lineage>
</organism>
<evidence type="ECO:0008006" key="3">
    <source>
        <dbReference type="Google" id="ProtNLM"/>
    </source>
</evidence>
<gene>
    <name evidence="2" type="ORF">AB3N04_05970</name>
</gene>
<keyword evidence="1" id="KW-1133">Transmembrane helix</keyword>
<reference evidence="2" key="1">
    <citation type="submission" date="2024-07" db="EMBL/GenBank/DDBJ databases">
        <title>Identification and characteristics of an arsenic-resistant bacterial isolate, which belongs to a novel species.</title>
        <authorList>
            <person name="Juszczyk A."/>
            <person name="Kowalczyk A."/>
            <person name="Was K."/>
            <person name="Kosowicz W."/>
            <person name="Budzyn A."/>
            <person name="Latowski D."/>
        </authorList>
    </citation>
    <scope>NUCLEOTIDE SEQUENCE</scope>
    <source>
        <strain evidence="2">As8PL</strain>
    </source>
</reference>
<dbReference type="AlphaFoldDB" id="A0AB39BW15"/>